<dbReference type="Proteomes" id="UP000177069">
    <property type="component" value="Unassembled WGS sequence"/>
</dbReference>
<dbReference type="EMBL" id="MFBA01000048">
    <property type="protein sequence ID" value="OGD84832.1"/>
    <property type="molecule type" value="Genomic_DNA"/>
</dbReference>
<dbReference type="InterPro" id="IPR027981">
    <property type="entry name" value="DUF4446"/>
</dbReference>
<keyword evidence="1" id="KW-0812">Transmembrane</keyword>
<name>A0A1F5FZ09_9BACT</name>
<accession>A0A1F5FZ09</accession>
<dbReference type="AlphaFoldDB" id="A0A1F5FZ09"/>
<feature type="transmembrane region" description="Helical" evidence="1">
    <location>
        <begin position="6"/>
        <end position="25"/>
    </location>
</feature>
<evidence type="ECO:0000313" key="2">
    <source>
        <dbReference type="EMBL" id="OGD84832.1"/>
    </source>
</evidence>
<keyword evidence="1" id="KW-0472">Membrane</keyword>
<reference evidence="2 3" key="1">
    <citation type="journal article" date="2016" name="Nat. Commun.">
        <title>Thousands of microbial genomes shed light on interconnected biogeochemical processes in an aquifer system.</title>
        <authorList>
            <person name="Anantharaman K."/>
            <person name="Brown C.T."/>
            <person name="Hug L.A."/>
            <person name="Sharon I."/>
            <person name="Castelle C.J."/>
            <person name="Probst A.J."/>
            <person name="Thomas B.C."/>
            <person name="Singh A."/>
            <person name="Wilkins M.J."/>
            <person name="Karaoz U."/>
            <person name="Brodie E.L."/>
            <person name="Williams K.H."/>
            <person name="Hubbard S.S."/>
            <person name="Banfield J.F."/>
        </authorList>
    </citation>
    <scope>NUCLEOTIDE SEQUENCE [LARGE SCALE GENOMIC DNA]</scope>
</reference>
<gene>
    <name evidence="2" type="ORF">A2696_00930</name>
</gene>
<evidence type="ECO:0000256" key="1">
    <source>
        <dbReference type="SAM" id="Phobius"/>
    </source>
</evidence>
<evidence type="ECO:0000313" key="3">
    <source>
        <dbReference type="Proteomes" id="UP000177069"/>
    </source>
</evidence>
<sequence>MDSLQIATYIIVALVIWIALLSIYLTKTIGHYRRLTKGENNLDLGKVLEKIVARGDLQAKQITQILKELDKSNKRELANFQKHALIRFNPFEEAGGDQSFVIALLDGNNNGIVVSSLHSRGGTRVYAKQVVGAKPATHQFSKEEKEAVEKAARSV</sequence>
<protein>
    <recommendedName>
        <fullName evidence="4">DUF4446 domain-containing protein</fullName>
    </recommendedName>
</protein>
<organism evidence="2 3">
    <name type="scientific">Candidatus Curtissbacteria bacterium RIFCSPHIGHO2_01_FULL_41_13</name>
    <dbReference type="NCBI Taxonomy" id="1797745"/>
    <lineage>
        <taxon>Bacteria</taxon>
        <taxon>Candidatus Curtissiibacteriota</taxon>
    </lineage>
</organism>
<evidence type="ECO:0008006" key="4">
    <source>
        <dbReference type="Google" id="ProtNLM"/>
    </source>
</evidence>
<keyword evidence="1" id="KW-1133">Transmembrane helix</keyword>
<dbReference type="Pfam" id="PF14584">
    <property type="entry name" value="DUF4446"/>
    <property type="match status" value="1"/>
</dbReference>
<comment type="caution">
    <text evidence="2">The sequence shown here is derived from an EMBL/GenBank/DDBJ whole genome shotgun (WGS) entry which is preliminary data.</text>
</comment>
<proteinExistence type="predicted"/>